<dbReference type="OrthoDB" id="6366253at2759"/>
<name>A0A7R8CRH4_LEPSM</name>
<gene>
    <name evidence="1" type="ORF">LSAA_7503</name>
</gene>
<evidence type="ECO:0000313" key="1">
    <source>
        <dbReference type="EMBL" id="CAF2905360.1"/>
    </source>
</evidence>
<proteinExistence type="predicted"/>
<reference evidence="1" key="1">
    <citation type="submission" date="2021-02" db="EMBL/GenBank/DDBJ databases">
        <authorList>
            <person name="Bekaert M."/>
        </authorList>
    </citation>
    <scope>NUCLEOTIDE SEQUENCE</scope>
    <source>
        <strain evidence="1">IoA-00</strain>
    </source>
</reference>
<dbReference type="EMBL" id="HG994582">
    <property type="protein sequence ID" value="CAF2905360.1"/>
    <property type="molecule type" value="Genomic_DNA"/>
</dbReference>
<evidence type="ECO:0000313" key="2">
    <source>
        <dbReference type="Proteomes" id="UP000675881"/>
    </source>
</evidence>
<accession>A0A7R8CRH4</accession>
<organism evidence="1 2">
    <name type="scientific">Lepeophtheirus salmonis</name>
    <name type="common">Salmon louse</name>
    <name type="synonym">Caligus salmonis</name>
    <dbReference type="NCBI Taxonomy" id="72036"/>
    <lineage>
        <taxon>Eukaryota</taxon>
        <taxon>Metazoa</taxon>
        <taxon>Ecdysozoa</taxon>
        <taxon>Arthropoda</taxon>
        <taxon>Crustacea</taxon>
        <taxon>Multicrustacea</taxon>
        <taxon>Hexanauplia</taxon>
        <taxon>Copepoda</taxon>
        <taxon>Siphonostomatoida</taxon>
        <taxon>Caligidae</taxon>
        <taxon>Lepeophtheirus</taxon>
    </lineage>
</organism>
<dbReference type="AlphaFoldDB" id="A0A7R8CRH4"/>
<protein>
    <submittedName>
        <fullName evidence="1">(salmon louse) hypothetical protein</fullName>
    </submittedName>
</protein>
<dbReference type="Proteomes" id="UP000675881">
    <property type="component" value="Chromosome 3"/>
</dbReference>
<keyword evidence="2" id="KW-1185">Reference proteome</keyword>
<sequence>MSRHLLLGVIFVKRLPPCNPKYEKPEGLTFHRFPHDPNKLDETKLVDGLNTMIQTDTNRLNGLRYTLLQKDEQDVSNLIECGNRFVTETVERHAMVELELLAATTSLSSQSSAKKQHLRAVESTRIPRFQIYLTPYDIKIVWKSGKDNCLADALSCSPVDKPTKVENDFTQDMFGSSHTIKVNHLDTLNNSDISQIECDPIILEGIARGPILEVVAQASRNVPVFCLLKDNILEKIDKQNINPVQKPDTKILPHFTIDNDLILFIIKGQKRHRTGPAKLFFCQESQQIYETSSKLQKNAKVVDQAYPRNISNRT</sequence>